<dbReference type="Proteomes" id="UP000500767">
    <property type="component" value="Chromosome"/>
</dbReference>
<protein>
    <submittedName>
        <fullName evidence="2">Uncharacterized protein</fullName>
    </submittedName>
</protein>
<organism evidence="2 3">
    <name type="scientific">Lichenicola cladoniae</name>
    <dbReference type="NCBI Taxonomy" id="1484109"/>
    <lineage>
        <taxon>Bacteria</taxon>
        <taxon>Pseudomonadati</taxon>
        <taxon>Pseudomonadota</taxon>
        <taxon>Alphaproteobacteria</taxon>
        <taxon>Acetobacterales</taxon>
        <taxon>Acetobacteraceae</taxon>
        <taxon>Lichenicola</taxon>
    </lineage>
</organism>
<keyword evidence="3" id="KW-1185">Reference proteome</keyword>
<evidence type="ECO:0000313" key="2">
    <source>
        <dbReference type="EMBL" id="QKE91813.1"/>
    </source>
</evidence>
<reference evidence="2 3" key="1">
    <citation type="journal article" date="2014" name="World J. Microbiol. Biotechnol.">
        <title>Biodiversity and physiological characteristics of Antarctic and Arctic lichens-associated bacteria.</title>
        <authorList>
            <person name="Lee Y.M."/>
            <person name="Kim E.H."/>
            <person name="Lee H.K."/>
            <person name="Hong S.G."/>
        </authorList>
    </citation>
    <scope>NUCLEOTIDE SEQUENCE [LARGE SCALE GENOMIC DNA]</scope>
    <source>
        <strain evidence="2 3">PAMC 26569</strain>
    </source>
</reference>
<dbReference type="RefSeq" id="WP_171835090.1">
    <property type="nucleotide sequence ID" value="NZ_CP053708.1"/>
</dbReference>
<accession>A0A6M8HTI2</accession>
<evidence type="ECO:0000313" key="3">
    <source>
        <dbReference type="Proteomes" id="UP000500767"/>
    </source>
</evidence>
<evidence type="ECO:0000256" key="1">
    <source>
        <dbReference type="SAM" id="Phobius"/>
    </source>
</evidence>
<dbReference type="AlphaFoldDB" id="A0A6M8HTI2"/>
<dbReference type="EMBL" id="CP053708">
    <property type="protein sequence ID" value="QKE91813.1"/>
    <property type="molecule type" value="Genomic_DNA"/>
</dbReference>
<feature type="transmembrane region" description="Helical" evidence="1">
    <location>
        <begin position="19"/>
        <end position="44"/>
    </location>
</feature>
<name>A0A6M8HTI2_9PROT</name>
<proteinExistence type="predicted"/>
<keyword evidence="1" id="KW-1133">Transmembrane helix</keyword>
<sequence length="45" mass="4899">MVDDTGPTKRERLTLRDKLVAVCIATILIAIILAIFRLGIAALYG</sequence>
<dbReference type="KEGG" id="lck:HN018_18830"/>
<keyword evidence="1" id="KW-0472">Membrane</keyword>
<keyword evidence="1" id="KW-0812">Transmembrane</keyword>
<gene>
    <name evidence="2" type="ORF">HN018_18830</name>
</gene>